<dbReference type="EMBL" id="BAAAPC010000002">
    <property type="protein sequence ID" value="GAA1983491.1"/>
    <property type="molecule type" value="Genomic_DNA"/>
</dbReference>
<evidence type="ECO:0000256" key="1">
    <source>
        <dbReference type="SAM" id="MobiDB-lite"/>
    </source>
</evidence>
<feature type="region of interest" description="Disordered" evidence="1">
    <location>
        <begin position="1"/>
        <end position="96"/>
    </location>
</feature>
<organism evidence="2 3">
    <name type="scientific">Nocardiopsis rhodophaea</name>
    <dbReference type="NCBI Taxonomy" id="280238"/>
    <lineage>
        <taxon>Bacteria</taxon>
        <taxon>Bacillati</taxon>
        <taxon>Actinomycetota</taxon>
        <taxon>Actinomycetes</taxon>
        <taxon>Streptosporangiales</taxon>
        <taxon>Nocardiopsidaceae</taxon>
        <taxon>Nocardiopsis</taxon>
    </lineage>
</organism>
<reference evidence="2 3" key="1">
    <citation type="journal article" date="2019" name="Int. J. Syst. Evol. Microbiol.">
        <title>The Global Catalogue of Microorganisms (GCM) 10K type strain sequencing project: providing services to taxonomists for standard genome sequencing and annotation.</title>
        <authorList>
            <consortium name="The Broad Institute Genomics Platform"/>
            <consortium name="The Broad Institute Genome Sequencing Center for Infectious Disease"/>
            <person name="Wu L."/>
            <person name="Ma J."/>
        </authorList>
    </citation>
    <scope>NUCLEOTIDE SEQUENCE [LARGE SCALE GENOMIC DNA]</scope>
    <source>
        <strain evidence="2 3">JCM 15313</strain>
    </source>
</reference>
<accession>A0ABN2SBS1</accession>
<comment type="caution">
    <text evidence="2">The sequence shown here is derived from an EMBL/GenBank/DDBJ whole genome shotgun (WGS) entry which is preliminary data.</text>
</comment>
<gene>
    <name evidence="2" type="ORF">GCM10009799_06000</name>
</gene>
<evidence type="ECO:0008006" key="4">
    <source>
        <dbReference type="Google" id="ProtNLM"/>
    </source>
</evidence>
<evidence type="ECO:0000313" key="2">
    <source>
        <dbReference type="EMBL" id="GAA1983491.1"/>
    </source>
</evidence>
<protein>
    <recommendedName>
        <fullName evidence="4">Transposase</fullName>
    </recommendedName>
</protein>
<name>A0ABN2SBS1_9ACTN</name>
<keyword evidence="3" id="KW-1185">Reference proteome</keyword>
<evidence type="ECO:0000313" key="3">
    <source>
        <dbReference type="Proteomes" id="UP001501585"/>
    </source>
</evidence>
<dbReference type="RefSeq" id="WP_344099250.1">
    <property type="nucleotide sequence ID" value="NZ_BAAAPC010000002.1"/>
</dbReference>
<sequence length="96" mass="10184">MDSDHGTGRSTAYRSIDEGTDVLIEQARDRHPSRGRDNARRAGTGHLVVDGITPRTDRCAEKSTSVKGAEIDRGDLPPAGVGPRGRPTPMATTCGD</sequence>
<feature type="compositionally biased region" description="Basic and acidic residues" evidence="1">
    <location>
        <begin position="26"/>
        <end position="40"/>
    </location>
</feature>
<proteinExistence type="predicted"/>
<dbReference type="Proteomes" id="UP001501585">
    <property type="component" value="Unassembled WGS sequence"/>
</dbReference>